<dbReference type="PANTHER" id="PTHR42695:SF5">
    <property type="entry name" value="GLUTAMINE AMIDOTRANSFERASE YLR126C-RELATED"/>
    <property type="match status" value="1"/>
</dbReference>
<feature type="domain" description="Glutamine amidotransferase" evidence="1">
    <location>
        <begin position="59"/>
        <end position="189"/>
    </location>
</feature>
<protein>
    <submittedName>
        <fullName evidence="2">GMP synthase</fullName>
    </submittedName>
</protein>
<dbReference type="SUPFAM" id="SSF52317">
    <property type="entry name" value="Class I glutamine amidotransferase-like"/>
    <property type="match status" value="1"/>
</dbReference>
<evidence type="ECO:0000313" key="3">
    <source>
        <dbReference type="Proteomes" id="UP001156856"/>
    </source>
</evidence>
<dbReference type="CDD" id="cd01741">
    <property type="entry name" value="GATase1_1"/>
    <property type="match status" value="1"/>
</dbReference>
<dbReference type="Proteomes" id="UP001156856">
    <property type="component" value="Unassembled WGS sequence"/>
</dbReference>
<dbReference type="Gene3D" id="3.40.50.880">
    <property type="match status" value="1"/>
</dbReference>
<name>A0ABQ6DBH6_9HYPH</name>
<accession>A0ABQ6DBH6</accession>
<reference evidence="3" key="1">
    <citation type="journal article" date="2019" name="Int. J. Syst. Evol. Microbiol.">
        <title>The Global Catalogue of Microorganisms (GCM) 10K type strain sequencing project: providing services to taxonomists for standard genome sequencing and annotation.</title>
        <authorList>
            <consortium name="The Broad Institute Genomics Platform"/>
            <consortium name="The Broad Institute Genome Sequencing Center for Infectious Disease"/>
            <person name="Wu L."/>
            <person name="Ma J."/>
        </authorList>
    </citation>
    <scope>NUCLEOTIDE SEQUENCE [LARGE SCALE GENOMIC DNA]</scope>
    <source>
        <strain evidence="3">NBRC 107715</strain>
    </source>
</reference>
<organism evidence="2 3">
    <name type="scientific">Methylobacterium oxalidis</name>
    <dbReference type="NCBI Taxonomy" id="944322"/>
    <lineage>
        <taxon>Bacteria</taxon>
        <taxon>Pseudomonadati</taxon>
        <taxon>Pseudomonadota</taxon>
        <taxon>Alphaproteobacteria</taxon>
        <taxon>Hyphomicrobiales</taxon>
        <taxon>Methylobacteriaceae</taxon>
        <taxon>Methylobacterium</taxon>
    </lineage>
</organism>
<proteinExistence type="predicted"/>
<comment type="caution">
    <text evidence="2">The sequence shown here is derived from an EMBL/GenBank/DDBJ whole genome shotgun (WGS) entry which is preliminary data.</text>
</comment>
<dbReference type="PANTHER" id="PTHR42695">
    <property type="entry name" value="GLUTAMINE AMIDOTRANSFERASE YLR126C-RELATED"/>
    <property type="match status" value="1"/>
</dbReference>
<dbReference type="InterPro" id="IPR029062">
    <property type="entry name" value="Class_I_gatase-like"/>
</dbReference>
<sequence>MKPAAPMKIAVLETGRPPARLGGRHPGYGLMVERLVGPGHAYETYRADAGALPALGAHAGYLITGSPAGVYDPDPWIADLLAFLRGLSPDRKVVGICFGHQVMAQAWGGQVVKSDRGWGLGLHRYDVVRRAPFMDDAEAIRVPVSHQDQVVALPPGAEILAASAFTPHAVLRYRDRAALSCQCHPEFEPDFARALTDGHRAALDDPALVTAALASLDAPHDSARVGGWIRRFLEDA</sequence>
<dbReference type="EMBL" id="BSPK01000004">
    <property type="protein sequence ID" value="GLS61790.1"/>
    <property type="molecule type" value="Genomic_DNA"/>
</dbReference>
<dbReference type="InterPro" id="IPR017926">
    <property type="entry name" value="GATASE"/>
</dbReference>
<evidence type="ECO:0000313" key="2">
    <source>
        <dbReference type="EMBL" id="GLS61790.1"/>
    </source>
</evidence>
<dbReference type="Pfam" id="PF00117">
    <property type="entry name" value="GATase"/>
    <property type="match status" value="1"/>
</dbReference>
<dbReference type="PROSITE" id="PS51273">
    <property type="entry name" value="GATASE_TYPE_1"/>
    <property type="match status" value="1"/>
</dbReference>
<gene>
    <name evidence="2" type="ORF">GCM10007888_01710</name>
</gene>
<evidence type="ECO:0000259" key="1">
    <source>
        <dbReference type="Pfam" id="PF00117"/>
    </source>
</evidence>
<keyword evidence="3" id="KW-1185">Reference proteome</keyword>
<dbReference type="InterPro" id="IPR044992">
    <property type="entry name" value="ChyE-like"/>
</dbReference>